<protein>
    <submittedName>
        <fullName evidence="1">Uncharacterized protein</fullName>
    </submittedName>
</protein>
<organism evidence="1">
    <name type="scientific">Cruciviridae sp</name>
    <dbReference type="NCBI Taxonomy" id="1955495"/>
    <lineage>
        <taxon>Viruses</taxon>
        <taxon>Cruciviruses</taxon>
    </lineage>
</organism>
<dbReference type="EMBL" id="KX388513">
    <property type="protein sequence ID" value="AQU11751.1"/>
    <property type="molecule type" value="Genomic_DNA"/>
</dbReference>
<reference evidence="1" key="1">
    <citation type="journal article" date="2016" name="Virus Evol.">
        <title>Diversity and comparative genomics of chimeric viruses in Sphagnum-dominated peatlands.</title>
        <authorList>
            <person name="Quaiser A."/>
            <person name="Krupovic M."/>
            <person name="Dufresne A."/>
            <person name="Francez A.J."/>
            <person name="Roux S."/>
        </authorList>
    </citation>
    <scope>NUCLEOTIDE SEQUENCE</scope>
    <source>
        <strain evidence="1">CRUV-34-B</strain>
    </source>
</reference>
<name>A0A1S6LVL8_9VIRU</name>
<proteinExistence type="predicted"/>
<accession>A0A1S6LVL8</accession>
<evidence type="ECO:0000313" key="1">
    <source>
        <dbReference type="EMBL" id="AQU11751.1"/>
    </source>
</evidence>
<sequence>MFKSRFRVGRKRKRVTRSRNEGLSDEELSGLADVVEYAGWLWGKLLKLKLVHGLLGFSLLLQHLLADCLVALREL</sequence>